<dbReference type="Proteomes" id="UP001172101">
    <property type="component" value="Unassembled WGS sequence"/>
</dbReference>
<proteinExistence type="predicted"/>
<dbReference type="RefSeq" id="XP_060292823.1">
    <property type="nucleotide sequence ID" value="XM_060442566.1"/>
</dbReference>
<name>A0AA40DMU3_9PEZI</name>
<feature type="signal peptide" evidence="1">
    <location>
        <begin position="1"/>
        <end position="18"/>
    </location>
</feature>
<feature type="chain" id="PRO_5041381237" description="Secreted protein" evidence="1">
    <location>
        <begin position="19"/>
        <end position="84"/>
    </location>
</feature>
<keyword evidence="3" id="KW-1185">Reference proteome</keyword>
<keyword evidence="1" id="KW-0732">Signal</keyword>
<dbReference type="AlphaFoldDB" id="A0AA40DMU3"/>
<evidence type="ECO:0000313" key="2">
    <source>
        <dbReference type="EMBL" id="KAK0709519.1"/>
    </source>
</evidence>
<dbReference type="GeneID" id="85325836"/>
<evidence type="ECO:0000256" key="1">
    <source>
        <dbReference type="SAM" id="SignalP"/>
    </source>
</evidence>
<dbReference type="EMBL" id="JAUIRO010000006">
    <property type="protein sequence ID" value="KAK0709519.1"/>
    <property type="molecule type" value="Genomic_DNA"/>
</dbReference>
<gene>
    <name evidence="2" type="ORF">B0T26DRAFT_721856</name>
</gene>
<evidence type="ECO:0008006" key="4">
    <source>
        <dbReference type="Google" id="ProtNLM"/>
    </source>
</evidence>
<reference evidence="2" key="1">
    <citation type="submission" date="2023-06" db="EMBL/GenBank/DDBJ databases">
        <title>Genome-scale phylogeny and comparative genomics of the fungal order Sordariales.</title>
        <authorList>
            <consortium name="Lawrence Berkeley National Laboratory"/>
            <person name="Hensen N."/>
            <person name="Bonometti L."/>
            <person name="Westerberg I."/>
            <person name="Brannstrom I.O."/>
            <person name="Guillou S."/>
            <person name="Cros-Aarteil S."/>
            <person name="Calhoun S."/>
            <person name="Haridas S."/>
            <person name="Kuo A."/>
            <person name="Mondo S."/>
            <person name="Pangilinan J."/>
            <person name="Riley R."/>
            <person name="LaButti K."/>
            <person name="Andreopoulos B."/>
            <person name="Lipzen A."/>
            <person name="Chen C."/>
            <person name="Yanf M."/>
            <person name="Daum C."/>
            <person name="Ng V."/>
            <person name="Clum A."/>
            <person name="Steindorff A."/>
            <person name="Ohm R."/>
            <person name="Martin F."/>
            <person name="Silar P."/>
            <person name="Natvig D."/>
            <person name="Lalanne C."/>
            <person name="Gautier V."/>
            <person name="Ament-velasquez S.L."/>
            <person name="Kruys A."/>
            <person name="Hutchinson M.I."/>
            <person name="Powell A.J."/>
            <person name="Barry K."/>
            <person name="Miller A.N."/>
            <person name="Grigoriev I.V."/>
            <person name="Debuchy R."/>
            <person name="Gladieux P."/>
            <person name="Thoren M.H."/>
            <person name="Johannesson H."/>
        </authorList>
    </citation>
    <scope>NUCLEOTIDE SEQUENCE</scope>
    <source>
        <strain evidence="2">SMH2392-1A</strain>
    </source>
</reference>
<evidence type="ECO:0000313" key="3">
    <source>
        <dbReference type="Proteomes" id="UP001172101"/>
    </source>
</evidence>
<comment type="caution">
    <text evidence="2">The sequence shown here is derived from an EMBL/GenBank/DDBJ whole genome shotgun (WGS) entry which is preliminary data.</text>
</comment>
<organism evidence="2 3">
    <name type="scientific">Lasiosphaeria miniovina</name>
    <dbReference type="NCBI Taxonomy" id="1954250"/>
    <lineage>
        <taxon>Eukaryota</taxon>
        <taxon>Fungi</taxon>
        <taxon>Dikarya</taxon>
        <taxon>Ascomycota</taxon>
        <taxon>Pezizomycotina</taxon>
        <taxon>Sordariomycetes</taxon>
        <taxon>Sordariomycetidae</taxon>
        <taxon>Sordariales</taxon>
        <taxon>Lasiosphaeriaceae</taxon>
        <taxon>Lasiosphaeria</taxon>
    </lineage>
</organism>
<protein>
    <recommendedName>
        <fullName evidence="4">Secreted protein</fullName>
    </recommendedName>
</protein>
<accession>A0AA40DMU3</accession>
<sequence length="84" mass="9132">MMTLSSVFVIVSYSGSVAFYSCSNQENIRKTIQSFADGFCDRRRHCLSQGHCILGPPEVFSRSQGALSTVGRLHSDPASDTATN</sequence>